<dbReference type="EMBL" id="LR796237">
    <property type="protein sequence ID" value="CAB4130113.1"/>
    <property type="molecule type" value="Genomic_DNA"/>
</dbReference>
<gene>
    <name evidence="1" type="ORF">UFOVP116_276</name>
</gene>
<evidence type="ECO:0000313" key="1">
    <source>
        <dbReference type="EMBL" id="CAB4130113.1"/>
    </source>
</evidence>
<reference evidence="1" key="1">
    <citation type="submission" date="2020-04" db="EMBL/GenBank/DDBJ databases">
        <authorList>
            <person name="Chiriac C."/>
            <person name="Salcher M."/>
            <person name="Ghai R."/>
            <person name="Kavagutti S V."/>
        </authorList>
    </citation>
    <scope>NUCLEOTIDE SEQUENCE</scope>
</reference>
<protein>
    <submittedName>
        <fullName evidence="1">Uncharacterized protein</fullName>
    </submittedName>
</protein>
<sequence length="69" mass="8105">MRKDLNELYDVDMDVSNFPSPSWAGKLTKEKKHEFFRQVKESIPRLRSSFDVSRLEEAVAIYEKENGVI</sequence>
<proteinExistence type="predicted"/>
<accession>A0A6J5L9Z2</accession>
<organism evidence="1">
    <name type="scientific">uncultured Caudovirales phage</name>
    <dbReference type="NCBI Taxonomy" id="2100421"/>
    <lineage>
        <taxon>Viruses</taxon>
        <taxon>Duplodnaviria</taxon>
        <taxon>Heunggongvirae</taxon>
        <taxon>Uroviricota</taxon>
        <taxon>Caudoviricetes</taxon>
        <taxon>Peduoviridae</taxon>
        <taxon>Maltschvirus</taxon>
        <taxon>Maltschvirus maltsch</taxon>
    </lineage>
</organism>
<name>A0A6J5L9Z2_9CAUD</name>